<evidence type="ECO:0000256" key="3">
    <source>
        <dbReference type="ARBA" id="ARBA00022692"/>
    </source>
</evidence>
<comment type="subcellular location">
    <subcellularLocation>
        <location evidence="1">Membrane</location>
        <topology evidence="1">Multi-pass membrane protein</topology>
    </subcellularLocation>
</comment>
<feature type="transmembrane region" description="Helical" evidence="6">
    <location>
        <begin position="317"/>
        <end position="340"/>
    </location>
</feature>
<keyword evidence="8" id="KW-1185">Reference proteome</keyword>
<dbReference type="Gene3D" id="1.20.1250.20">
    <property type="entry name" value="MFS general substrate transporter like domains"/>
    <property type="match status" value="1"/>
</dbReference>
<feature type="transmembrane region" description="Helical" evidence="6">
    <location>
        <begin position="50"/>
        <end position="71"/>
    </location>
</feature>
<dbReference type="EMBL" id="MVGC01000003">
    <property type="protein sequence ID" value="RJE27430.1"/>
    <property type="molecule type" value="Genomic_DNA"/>
</dbReference>
<comment type="caution">
    <text evidence="7">The sequence shown here is derived from an EMBL/GenBank/DDBJ whole genome shotgun (WGS) entry which is preliminary data.</text>
</comment>
<protein>
    <submittedName>
        <fullName evidence="7">Allantoate</fullName>
    </submittedName>
</protein>
<dbReference type="InterPro" id="IPR011701">
    <property type="entry name" value="MFS"/>
</dbReference>
<dbReference type="Pfam" id="PF07690">
    <property type="entry name" value="MFS_1"/>
    <property type="match status" value="1"/>
</dbReference>
<reference evidence="8" key="1">
    <citation type="submission" date="2017-02" db="EMBL/GenBank/DDBJ databases">
        <authorList>
            <person name="Tafer H."/>
            <person name="Lopandic K."/>
        </authorList>
    </citation>
    <scope>NUCLEOTIDE SEQUENCE [LARGE SCALE GENOMIC DNA]</scope>
    <source>
        <strain evidence="8">CBS 366.77</strain>
    </source>
</reference>
<evidence type="ECO:0000313" key="8">
    <source>
        <dbReference type="Proteomes" id="UP000266188"/>
    </source>
</evidence>
<dbReference type="PANTHER" id="PTHR43791">
    <property type="entry name" value="PERMEASE-RELATED"/>
    <property type="match status" value="1"/>
</dbReference>
<dbReference type="AlphaFoldDB" id="A0A3A2ZXI4"/>
<proteinExistence type="predicted"/>
<keyword evidence="5 6" id="KW-0472">Membrane</keyword>
<evidence type="ECO:0000313" key="7">
    <source>
        <dbReference type="EMBL" id="RJE27430.1"/>
    </source>
</evidence>
<dbReference type="GO" id="GO:0022857">
    <property type="term" value="F:transmembrane transporter activity"/>
    <property type="evidence" value="ECO:0007669"/>
    <property type="project" value="InterPro"/>
</dbReference>
<dbReference type="PANTHER" id="PTHR43791:SF103">
    <property type="entry name" value="MAJOR FACILITATOR SUPERFAMILY (MFS) PROFILE DOMAIN-CONTAINING PROTEIN-RELATED"/>
    <property type="match status" value="1"/>
</dbReference>
<gene>
    <name evidence="7" type="ORF">PHISCL_00164</name>
</gene>
<keyword evidence="4 6" id="KW-1133">Transmembrane helix</keyword>
<name>A0A3A2ZXI4_9EURO</name>
<sequence length="420" mass="46431">MCHAACKNFGELMTARFFLGVAEAAVVPGFSLITGIFYKREEQPKRHVQAGWYFGNTLAALLGVLITYGIGHIEGASVPQWELLFLILGAITAGYGLLLTPILPDSPAKAIFLTERERAIAVQRTLQNKTGVLDNDMFKFSQAVEAIKDPQTWFFVMYTFCVNLWNGGLTTFIAIIVSGFGFSTFQSLLFQMPVGAAEMLYLAFTVLFASHVRSPRIFAGSSRIFMMIFSTTASLVGVLLVWKLDKSNQVGRLMGLYVSVGYAINIPLCMSLVTSNVAGFSKRSVVTALVFVAYCGGNICGPQFYDEWQAPSYSKGIKSAVSGLSLSAFLLVCLWIYYVWENYRRDKLYGPPTDVPESAEIRNELSNKTDREIESFRLVEMSVDLDYIILSIYSIVLDTIADVKDTLPSLTRGIAVVSEC</sequence>
<keyword evidence="2" id="KW-0813">Transport</keyword>
<organism evidence="7 8">
    <name type="scientific">Aspergillus sclerotialis</name>
    <dbReference type="NCBI Taxonomy" id="2070753"/>
    <lineage>
        <taxon>Eukaryota</taxon>
        <taxon>Fungi</taxon>
        <taxon>Dikarya</taxon>
        <taxon>Ascomycota</taxon>
        <taxon>Pezizomycotina</taxon>
        <taxon>Eurotiomycetes</taxon>
        <taxon>Eurotiomycetidae</taxon>
        <taxon>Eurotiales</taxon>
        <taxon>Aspergillaceae</taxon>
        <taxon>Aspergillus</taxon>
        <taxon>Aspergillus subgen. Polypaecilum</taxon>
    </lineage>
</organism>
<dbReference type="SUPFAM" id="SSF103473">
    <property type="entry name" value="MFS general substrate transporter"/>
    <property type="match status" value="1"/>
</dbReference>
<accession>A0A3A2ZXI4</accession>
<dbReference type="OrthoDB" id="6730379at2759"/>
<evidence type="ECO:0000256" key="4">
    <source>
        <dbReference type="ARBA" id="ARBA00022989"/>
    </source>
</evidence>
<dbReference type="GO" id="GO:0016020">
    <property type="term" value="C:membrane"/>
    <property type="evidence" value="ECO:0007669"/>
    <property type="project" value="UniProtKB-SubCell"/>
</dbReference>
<keyword evidence="3 6" id="KW-0812">Transmembrane</keyword>
<feature type="transmembrane region" description="Helical" evidence="6">
    <location>
        <begin position="224"/>
        <end position="242"/>
    </location>
</feature>
<feature type="transmembrane region" description="Helical" evidence="6">
    <location>
        <begin position="155"/>
        <end position="182"/>
    </location>
</feature>
<evidence type="ECO:0000256" key="5">
    <source>
        <dbReference type="ARBA" id="ARBA00023136"/>
    </source>
</evidence>
<feature type="transmembrane region" description="Helical" evidence="6">
    <location>
        <begin position="254"/>
        <end position="273"/>
    </location>
</feature>
<evidence type="ECO:0000256" key="6">
    <source>
        <dbReference type="SAM" id="Phobius"/>
    </source>
</evidence>
<feature type="transmembrane region" description="Helical" evidence="6">
    <location>
        <begin position="83"/>
        <end position="103"/>
    </location>
</feature>
<feature type="transmembrane region" description="Helical" evidence="6">
    <location>
        <begin position="188"/>
        <end position="212"/>
    </location>
</feature>
<dbReference type="InterPro" id="IPR036259">
    <property type="entry name" value="MFS_trans_sf"/>
</dbReference>
<feature type="transmembrane region" description="Helical" evidence="6">
    <location>
        <begin position="17"/>
        <end position="38"/>
    </location>
</feature>
<dbReference type="Proteomes" id="UP000266188">
    <property type="component" value="Unassembled WGS sequence"/>
</dbReference>
<feature type="transmembrane region" description="Helical" evidence="6">
    <location>
        <begin position="285"/>
        <end position="305"/>
    </location>
</feature>
<evidence type="ECO:0000256" key="1">
    <source>
        <dbReference type="ARBA" id="ARBA00004141"/>
    </source>
</evidence>
<evidence type="ECO:0000256" key="2">
    <source>
        <dbReference type="ARBA" id="ARBA00022448"/>
    </source>
</evidence>